<dbReference type="AlphaFoldDB" id="A0AAV5UQK4"/>
<sequence length="112" mass="12366">MDVRRVVHSLTEGHLQWRGRKLHAVQQQAIGADLFLAFSIVGQTIAMILLVCVLLFFAGTMRDDPMPEAVIVPEEEENGEEKEGVRIEDKDSVTLELHPLATETTALTAISA</sequence>
<dbReference type="EMBL" id="BTSX01000098">
    <property type="protein sequence ID" value="GMT08468.1"/>
    <property type="molecule type" value="Genomic_DNA"/>
</dbReference>
<dbReference type="Proteomes" id="UP001432027">
    <property type="component" value="Unassembled WGS sequence"/>
</dbReference>
<feature type="transmembrane region" description="Helical" evidence="1">
    <location>
        <begin position="34"/>
        <end position="57"/>
    </location>
</feature>
<comment type="caution">
    <text evidence="2">The sequence shown here is derived from an EMBL/GenBank/DDBJ whole genome shotgun (WGS) entry which is preliminary data.</text>
</comment>
<reference evidence="2" key="1">
    <citation type="submission" date="2023-10" db="EMBL/GenBank/DDBJ databases">
        <title>Genome assembly of Pristionchus species.</title>
        <authorList>
            <person name="Yoshida K."/>
            <person name="Sommer R.J."/>
        </authorList>
    </citation>
    <scope>NUCLEOTIDE SEQUENCE</scope>
    <source>
        <strain evidence="2">RS0144</strain>
    </source>
</reference>
<evidence type="ECO:0000256" key="1">
    <source>
        <dbReference type="SAM" id="Phobius"/>
    </source>
</evidence>
<keyword evidence="1" id="KW-0472">Membrane</keyword>
<evidence type="ECO:0000313" key="2">
    <source>
        <dbReference type="EMBL" id="GMT08468.1"/>
    </source>
</evidence>
<protein>
    <submittedName>
        <fullName evidence="2">Uncharacterized protein</fullName>
    </submittedName>
</protein>
<gene>
    <name evidence="2" type="ORF">PENTCL1PPCAC_30642</name>
</gene>
<proteinExistence type="predicted"/>
<name>A0AAV5UQK4_9BILA</name>
<evidence type="ECO:0000313" key="3">
    <source>
        <dbReference type="Proteomes" id="UP001432027"/>
    </source>
</evidence>
<accession>A0AAV5UQK4</accession>
<keyword evidence="1" id="KW-1133">Transmembrane helix</keyword>
<keyword evidence="3" id="KW-1185">Reference proteome</keyword>
<keyword evidence="1" id="KW-0812">Transmembrane</keyword>
<organism evidence="2 3">
    <name type="scientific">Pristionchus entomophagus</name>
    <dbReference type="NCBI Taxonomy" id="358040"/>
    <lineage>
        <taxon>Eukaryota</taxon>
        <taxon>Metazoa</taxon>
        <taxon>Ecdysozoa</taxon>
        <taxon>Nematoda</taxon>
        <taxon>Chromadorea</taxon>
        <taxon>Rhabditida</taxon>
        <taxon>Rhabditina</taxon>
        <taxon>Diplogasteromorpha</taxon>
        <taxon>Diplogasteroidea</taxon>
        <taxon>Neodiplogasteridae</taxon>
        <taxon>Pristionchus</taxon>
    </lineage>
</organism>